<evidence type="ECO:0000313" key="1">
    <source>
        <dbReference type="EMBL" id="KAI9916509.1"/>
    </source>
</evidence>
<name>A0ACC0WCI3_9STRA</name>
<evidence type="ECO:0000313" key="2">
    <source>
        <dbReference type="Proteomes" id="UP001163321"/>
    </source>
</evidence>
<sequence length="92" mass="9778">MGVVSSVRKLTVDSVAVLGLLEPNSVEMEAKRGLGFGGCDIDLGIYFEDVNVDARGQFSPQERVDLLTTTCRAALGIFSSAGICSQCMRTCT</sequence>
<protein>
    <submittedName>
        <fullName evidence="1">Uncharacterized protein</fullName>
    </submittedName>
</protein>
<organism evidence="1 2">
    <name type="scientific">Peronosclerospora sorghi</name>
    <dbReference type="NCBI Taxonomy" id="230839"/>
    <lineage>
        <taxon>Eukaryota</taxon>
        <taxon>Sar</taxon>
        <taxon>Stramenopiles</taxon>
        <taxon>Oomycota</taxon>
        <taxon>Peronosporomycetes</taxon>
        <taxon>Peronosporales</taxon>
        <taxon>Peronosporaceae</taxon>
        <taxon>Peronosclerospora</taxon>
    </lineage>
</organism>
<reference evidence="1 2" key="1">
    <citation type="journal article" date="2022" name="bioRxiv">
        <title>The genome of the oomycete Peronosclerospora sorghi, a cosmopolitan pathogen of maize and sorghum, is inflated with dispersed pseudogenes.</title>
        <authorList>
            <person name="Fletcher K."/>
            <person name="Martin F."/>
            <person name="Isakeit T."/>
            <person name="Cavanaugh K."/>
            <person name="Magill C."/>
            <person name="Michelmore R."/>
        </authorList>
    </citation>
    <scope>NUCLEOTIDE SEQUENCE [LARGE SCALE GENOMIC DNA]</scope>
    <source>
        <strain evidence="1">P6</strain>
    </source>
</reference>
<comment type="caution">
    <text evidence="1">The sequence shown here is derived from an EMBL/GenBank/DDBJ whole genome shotgun (WGS) entry which is preliminary data.</text>
</comment>
<accession>A0ACC0WCI3</accession>
<dbReference type="EMBL" id="CM047581">
    <property type="protein sequence ID" value="KAI9916509.1"/>
    <property type="molecule type" value="Genomic_DNA"/>
</dbReference>
<keyword evidence="2" id="KW-1185">Reference proteome</keyword>
<gene>
    <name evidence="1" type="ORF">PsorP6_017180</name>
</gene>
<dbReference type="Proteomes" id="UP001163321">
    <property type="component" value="Chromosome 2"/>
</dbReference>
<proteinExistence type="predicted"/>